<evidence type="ECO:0000313" key="3">
    <source>
        <dbReference type="Proteomes" id="UP001169764"/>
    </source>
</evidence>
<protein>
    <submittedName>
        <fullName evidence="2">Enoyl-CoA hydratase/isomerase family protein</fullName>
    </submittedName>
</protein>
<dbReference type="InterPro" id="IPR001753">
    <property type="entry name" value="Enoyl-CoA_hydra/iso"/>
</dbReference>
<dbReference type="SUPFAM" id="SSF52096">
    <property type="entry name" value="ClpP/crotonase"/>
    <property type="match status" value="1"/>
</dbReference>
<accession>A0ABT8Y8C8</accession>
<name>A0ABT8Y8C8_9SPHN</name>
<keyword evidence="3" id="KW-1185">Reference proteome</keyword>
<reference evidence="2" key="1">
    <citation type="submission" date="2023-07" db="EMBL/GenBank/DDBJ databases">
        <authorList>
            <person name="Kim M."/>
        </authorList>
    </citation>
    <scope>NUCLEOTIDE SEQUENCE</scope>
    <source>
        <strain evidence="2">BIUV-7</strain>
    </source>
</reference>
<comment type="caution">
    <text evidence="2">The sequence shown here is derived from an EMBL/GenBank/DDBJ whole genome shotgun (WGS) entry which is preliminary data.</text>
</comment>
<dbReference type="EMBL" id="JAUOTP010000003">
    <property type="protein sequence ID" value="MDO6414586.1"/>
    <property type="molecule type" value="Genomic_DNA"/>
</dbReference>
<dbReference type="Pfam" id="PF00378">
    <property type="entry name" value="ECH_1"/>
    <property type="match status" value="1"/>
</dbReference>
<sequence length="325" mass="34692">MEGERLEPWMLQADWRAEMPAYLVVDLASWPDDLDLDPLPPVPLIGLGARDHPQAHRVDALAEPELPPAALALTMTRCPRAAATLVQLLRATASLAADDALTAESFAYAMLQGGREHHLWREARTPGPIDPGGAVIVSRAGNRLEVRLDRPAARNAIDRAMRDALFDAFSVAAIDRTIEAVRLTGEGRCFSMGADLTEFGTTTDPAEAHAVRMRTLPARALARRPDIYEVHVQGGCVGSGLELAAFAPRLTASPDAWFQLPEIGMGILPGAGGCVSLPRRIGRQRAAALMLSGKRIGAATALRWGLVDAIMDEAPGDQGGADPDV</sequence>
<organism evidence="2 3">
    <name type="scientific">Sphingomonas natans</name>
    <dbReference type="NCBI Taxonomy" id="3063330"/>
    <lineage>
        <taxon>Bacteria</taxon>
        <taxon>Pseudomonadati</taxon>
        <taxon>Pseudomonadota</taxon>
        <taxon>Alphaproteobacteria</taxon>
        <taxon>Sphingomonadales</taxon>
        <taxon>Sphingomonadaceae</taxon>
        <taxon>Sphingomonas</taxon>
    </lineage>
</organism>
<dbReference type="RefSeq" id="WP_303541846.1">
    <property type="nucleotide sequence ID" value="NZ_JAUOTP010000003.1"/>
</dbReference>
<dbReference type="Gene3D" id="3.90.226.10">
    <property type="entry name" value="2-enoyl-CoA Hydratase, Chain A, domain 1"/>
    <property type="match status" value="1"/>
</dbReference>
<dbReference type="PANTHER" id="PTHR43802:SF1">
    <property type="entry name" value="IP11341P-RELATED"/>
    <property type="match status" value="1"/>
</dbReference>
<proteinExistence type="inferred from homology"/>
<dbReference type="InterPro" id="IPR029045">
    <property type="entry name" value="ClpP/crotonase-like_dom_sf"/>
</dbReference>
<evidence type="ECO:0000256" key="1">
    <source>
        <dbReference type="ARBA" id="ARBA00005254"/>
    </source>
</evidence>
<dbReference type="PANTHER" id="PTHR43802">
    <property type="entry name" value="ENOYL-COA HYDRATASE"/>
    <property type="match status" value="1"/>
</dbReference>
<gene>
    <name evidence="2" type="ORF">Q4F19_09355</name>
</gene>
<comment type="similarity">
    <text evidence="1">Belongs to the enoyl-CoA hydratase/isomerase family.</text>
</comment>
<dbReference type="CDD" id="cd06558">
    <property type="entry name" value="crotonase-like"/>
    <property type="match status" value="1"/>
</dbReference>
<evidence type="ECO:0000313" key="2">
    <source>
        <dbReference type="EMBL" id="MDO6414586.1"/>
    </source>
</evidence>
<dbReference type="Proteomes" id="UP001169764">
    <property type="component" value="Unassembled WGS sequence"/>
</dbReference>